<comment type="caution">
    <text evidence="10">The sequence shown here is derived from an EMBL/GenBank/DDBJ whole genome shotgun (WGS) entry which is preliminary data.</text>
</comment>
<dbReference type="RefSeq" id="WP_189995776.1">
    <property type="nucleotide sequence ID" value="NZ_BMZS01000017.1"/>
</dbReference>
<gene>
    <name evidence="10" type="ORF">GCM10017083_54750</name>
</gene>
<dbReference type="GO" id="GO:0004222">
    <property type="term" value="F:metalloendopeptidase activity"/>
    <property type="evidence" value="ECO:0007669"/>
    <property type="project" value="InterPro"/>
</dbReference>
<evidence type="ECO:0000256" key="5">
    <source>
        <dbReference type="ARBA" id="ARBA00023049"/>
    </source>
</evidence>
<accession>A0A918XZ05</accession>
<dbReference type="GO" id="GO:0046872">
    <property type="term" value="F:metal ion binding"/>
    <property type="evidence" value="ECO:0007669"/>
    <property type="project" value="UniProtKB-KW"/>
</dbReference>
<evidence type="ECO:0000256" key="7">
    <source>
        <dbReference type="SAM" id="Phobius"/>
    </source>
</evidence>
<keyword evidence="11" id="KW-1185">Reference proteome</keyword>
<dbReference type="Pfam" id="PF23368">
    <property type="entry name" value="DUF7092"/>
    <property type="match status" value="1"/>
</dbReference>
<evidence type="ECO:0000256" key="2">
    <source>
        <dbReference type="ARBA" id="ARBA00022723"/>
    </source>
</evidence>
<organism evidence="10 11">
    <name type="scientific">Thalassobaculum fulvum</name>
    <dbReference type="NCBI Taxonomy" id="1633335"/>
    <lineage>
        <taxon>Bacteria</taxon>
        <taxon>Pseudomonadati</taxon>
        <taxon>Pseudomonadota</taxon>
        <taxon>Alphaproteobacteria</taxon>
        <taxon>Rhodospirillales</taxon>
        <taxon>Thalassobaculaceae</taxon>
        <taxon>Thalassobaculum</taxon>
    </lineage>
</organism>
<comment type="cofactor">
    <cofactor evidence="6">
        <name>Zn(2+)</name>
        <dbReference type="ChEBI" id="CHEBI:29105"/>
    </cofactor>
    <text evidence="6">Binds 1 zinc ion per subunit.</text>
</comment>
<dbReference type="AlphaFoldDB" id="A0A918XZ05"/>
<reference evidence="10" key="1">
    <citation type="journal article" date="2014" name="Int. J. Syst. Evol. Microbiol.">
        <title>Complete genome sequence of Corynebacterium casei LMG S-19264T (=DSM 44701T), isolated from a smear-ripened cheese.</title>
        <authorList>
            <consortium name="US DOE Joint Genome Institute (JGI-PGF)"/>
            <person name="Walter F."/>
            <person name="Albersmeier A."/>
            <person name="Kalinowski J."/>
            <person name="Ruckert C."/>
        </authorList>
    </citation>
    <scope>NUCLEOTIDE SEQUENCE</scope>
    <source>
        <strain evidence="10">KCTC 42651</strain>
    </source>
</reference>
<dbReference type="InterPro" id="IPR051156">
    <property type="entry name" value="Mito/Outer_Membr_Metalloprot"/>
</dbReference>
<dbReference type="Proteomes" id="UP000630353">
    <property type="component" value="Unassembled WGS sequence"/>
</dbReference>
<evidence type="ECO:0000256" key="1">
    <source>
        <dbReference type="ARBA" id="ARBA00022670"/>
    </source>
</evidence>
<keyword evidence="7" id="KW-1133">Transmembrane helix</keyword>
<evidence type="ECO:0000256" key="6">
    <source>
        <dbReference type="RuleBase" id="RU003983"/>
    </source>
</evidence>
<keyword evidence="4 6" id="KW-0862">Zinc</keyword>
<evidence type="ECO:0000313" key="11">
    <source>
        <dbReference type="Proteomes" id="UP000630353"/>
    </source>
</evidence>
<keyword evidence="3 6" id="KW-0378">Hydrolase</keyword>
<dbReference type="CDD" id="cd07332">
    <property type="entry name" value="M48C_Oma1_like"/>
    <property type="match status" value="1"/>
</dbReference>
<dbReference type="EMBL" id="BMZS01000017">
    <property type="protein sequence ID" value="GHD63834.1"/>
    <property type="molecule type" value="Genomic_DNA"/>
</dbReference>
<name>A0A918XZ05_9PROT</name>
<keyword evidence="2" id="KW-0479">Metal-binding</keyword>
<dbReference type="PANTHER" id="PTHR22726">
    <property type="entry name" value="METALLOENDOPEPTIDASE OMA1"/>
    <property type="match status" value="1"/>
</dbReference>
<protein>
    <submittedName>
        <fullName evidence="10">Metalloendopeptidase</fullName>
    </submittedName>
</protein>
<feature type="transmembrane region" description="Helical" evidence="7">
    <location>
        <begin position="107"/>
        <end position="128"/>
    </location>
</feature>
<dbReference type="GO" id="GO:0051603">
    <property type="term" value="P:proteolysis involved in protein catabolic process"/>
    <property type="evidence" value="ECO:0007669"/>
    <property type="project" value="TreeGrafter"/>
</dbReference>
<feature type="domain" description="Peptidase M48" evidence="8">
    <location>
        <begin position="167"/>
        <end position="335"/>
    </location>
</feature>
<sequence length="358" mass="37412">MLSDRTARRPSARLFDGVSARDHAVTVAVAAGRLVIVPDEPSAPPECPLEWPLSESYPTAAGRADRLTVTTRAAPEARLVIVDRELRAAVAPLLAARAAENPARHAAVRWAVGLGVVVLLIAAAAGFASRHAAGLLPPGWGGGLSDATLEQLAEVYPACEAPDGIAALDRLATRMADVLDGPRPQVLTVRWDLVNAFALPGGRIVLTSGLIDRAASPQALASVLAHEVGHVARRDPLARVLRDKLVDIALAAVFGVSLDVGTTGAVAGFLLDNSYTRDQEDGADVAAIRILNALDIDPGPGARFFDRLAEADDGLGAVTWLRSHPLSADRAERLRRGGTGGGPGMTAEEWRAVEALCP</sequence>
<dbReference type="PANTHER" id="PTHR22726:SF1">
    <property type="entry name" value="METALLOENDOPEPTIDASE OMA1, MITOCHONDRIAL"/>
    <property type="match status" value="1"/>
</dbReference>
<evidence type="ECO:0000259" key="8">
    <source>
        <dbReference type="Pfam" id="PF01435"/>
    </source>
</evidence>
<evidence type="ECO:0000256" key="4">
    <source>
        <dbReference type="ARBA" id="ARBA00022833"/>
    </source>
</evidence>
<proteinExistence type="inferred from homology"/>
<keyword evidence="7" id="KW-0472">Membrane</keyword>
<dbReference type="GO" id="GO:0016020">
    <property type="term" value="C:membrane"/>
    <property type="evidence" value="ECO:0007669"/>
    <property type="project" value="TreeGrafter"/>
</dbReference>
<reference evidence="10" key="2">
    <citation type="submission" date="2020-09" db="EMBL/GenBank/DDBJ databases">
        <authorList>
            <person name="Sun Q."/>
            <person name="Kim S."/>
        </authorList>
    </citation>
    <scope>NUCLEOTIDE SEQUENCE</scope>
    <source>
        <strain evidence="10">KCTC 42651</strain>
    </source>
</reference>
<feature type="domain" description="DUF7092" evidence="9">
    <location>
        <begin position="11"/>
        <end position="84"/>
    </location>
</feature>
<dbReference type="InterPro" id="IPR001915">
    <property type="entry name" value="Peptidase_M48"/>
</dbReference>
<dbReference type="InterPro" id="IPR055518">
    <property type="entry name" value="DUF7092"/>
</dbReference>
<keyword evidence="1 6" id="KW-0645">Protease</keyword>
<dbReference type="Gene3D" id="3.30.2010.10">
    <property type="entry name" value="Metalloproteases ('zincins'), catalytic domain"/>
    <property type="match status" value="1"/>
</dbReference>
<keyword evidence="7" id="KW-0812">Transmembrane</keyword>
<evidence type="ECO:0000313" key="10">
    <source>
        <dbReference type="EMBL" id="GHD63834.1"/>
    </source>
</evidence>
<dbReference type="Pfam" id="PF01435">
    <property type="entry name" value="Peptidase_M48"/>
    <property type="match status" value="1"/>
</dbReference>
<comment type="similarity">
    <text evidence="6">Belongs to the peptidase M48 family.</text>
</comment>
<evidence type="ECO:0000259" key="9">
    <source>
        <dbReference type="Pfam" id="PF23368"/>
    </source>
</evidence>
<evidence type="ECO:0000256" key="3">
    <source>
        <dbReference type="ARBA" id="ARBA00022801"/>
    </source>
</evidence>
<keyword evidence="5 6" id="KW-0482">Metalloprotease</keyword>